<evidence type="ECO:0000313" key="2">
    <source>
        <dbReference type="Proteomes" id="UP000224567"/>
    </source>
</evidence>
<reference evidence="2" key="2">
    <citation type="journal article" date="2017" name="J. Anim. Genet.">
        <title>Multiple reference genome sequences of hot pepper reveal the massive evolution of plant disease resistance genes by retroduplication.</title>
        <authorList>
            <person name="Kim S."/>
            <person name="Park J."/>
            <person name="Yeom S.-I."/>
            <person name="Kim Y.-M."/>
            <person name="Seo E."/>
            <person name="Kim K.-T."/>
            <person name="Kim M.-S."/>
            <person name="Lee J.M."/>
            <person name="Cheong K."/>
            <person name="Shin H.-S."/>
            <person name="Kim S.-B."/>
            <person name="Han K."/>
            <person name="Lee J."/>
            <person name="Park M."/>
            <person name="Lee H.-A."/>
            <person name="Lee H.-Y."/>
            <person name="Lee Y."/>
            <person name="Oh S."/>
            <person name="Lee J.H."/>
            <person name="Choi E."/>
            <person name="Choi E."/>
            <person name="Lee S.E."/>
            <person name="Jeon J."/>
            <person name="Kim H."/>
            <person name="Choi G."/>
            <person name="Song H."/>
            <person name="Lee J."/>
            <person name="Lee S.-C."/>
            <person name="Kwon J.-K."/>
            <person name="Lee H.-Y."/>
            <person name="Koo N."/>
            <person name="Hong Y."/>
            <person name="Kim R.W."/>
            <person name="Kang W.-H."/>
            <person name="Huh J.H."/>
            <person name="Kang B.-C."/>
            <person name="Yang T.-J."/>
            <person name="Lee Y.-H."/>
            <person name="Bennetzen J.L."/>
            <person name="Choi D."/>
        </authorList>
    </citation>
    <scope>NUCLEOTIDE SEQUENCE [LARGE SCALE GENOMIC DNA]</scope>
    <source>
        <strain evidence="2">cv. PBC81</strain>
    </source>
</reference>
<accession>A0A2G2V157</accession>
<name>A0A2G2V157_CAPBA</name>
<dbReference type="AlphaFoldDB" id="A0A2G2V157"/>
<proteinExistence type="predicted"/>
<evidence type="ECO:0000313" key="1">
    <source>
        <dbReference type="EMBL" id="PHT26703.1"/>
    </source>
</evidence>
<reference evidence="1 2" key="1">
    <citation type="journal article" date="2017" name="Genome Biol.">
        <title>New reference genome sequences of hot pepper reveal the massive evolution of plant disease-resistance genes by retroduplication.</title>
        <authorList>
            <person name="Kim S."/>
            <person name="Park J."/>
            <person name="Yeom S.I."/>
            <person name="Kim Y.M."/>
            <person name="Seo E."/>
            <person name="Kim K.T."/>
            <person name="Kim M.S."/>
            <person name="Lee J.M."/>
            <person name="Cheong K."/>
            <person name="Shin H.S."/>
            <person name="Kim S.B."/>
            <person name="Han K."/>
            <person name="Lee J."/>
            <person name="Park M."/>
            <person name="Lee H.A."/>
            <person name="Lee H.Y."/>
            <person name="Lee Y."/>
            <person name="Oh S."/>
            <person name="Lee J.H."/>
            <person name="Choi E."/>
            <person name="Choi E."/>
            <person name="Lee S.E."/>
            <person name="Jeon J."/>
            <person name="Kim H."/>
            <person name="Choi G."/>
            <person name="Song H."/>
            <person name="Lee J."/>
            <person name="Lee S.C."/>
            <person name="Kwon J.K."/>
            <person name="Lee H.Y."/>
            <person name="Koo N."/>
            <person name="Hong Y."/>
            <person name="Kim R.W."/>
            <person name="Kang W.H."/>
            <person name="Huh J.H."/>
            <person name="Kang B.C."/>
            <person name="Yang T.J."/>
            <person name="Lee Y.H."/>
            <person name="Bennetzen J.L."/>
            <person name="Choi D."/>
        </authorList>
    </citation>
    <scope>NUCLEOTIDE SEQUENCE [LARGE SCALE GENOMIC DNA]</scope>
    <source>
        <strain evidence="2">cv. PBC81</strain>
    </source>
</reference>
<dbReference type="Proteomes" id="UP000224567">
    <property type="component" value="Unassembled WGS sequence"/>
</dbReference>
<keyword evidence="2" id="KW-1185">Reference proteome</keyword>
<comment type="caution">
    <text evidence="1">The sequence shown here is derived from an EMBL/GenBank/DDBJ whole genome shotgun (WGS) entry which is preliminary data.</text>
</comment>
<organism evidence="1 2">
    <name type="scientific">Capsicum baccatum</name>
    <name type="common">Peruvian pepper</name>
    <dbReference type="NCBI Taxonomy" id="33114"/>
    <lineage>
        <taxon>Eukaryota</taxon>
        <taxon>Viridiplantae</taxon>
        <taxon>Streptophyta</taxon>
        <taxon>Embryophyta</taxon>
        <taxon>Tracheophyta</taxon>
        <taxon>Spermatophyta</taxon>
        <taxon>Magnoliopsida</taxon>
        <taxon>eudicotyledons</taxon>
        <taxon>Gunneridae</taxon>
        <taxon>Pentapetalae</taxon>
        <taxon>asterids</taxon>
        <taxon>lamiids</taxon>
        <taxon>Solanales</taxon>
        <taxon>Solanaceae</taxon>
        <taxon>Solanoideae</taxon>
        <taxon>Capsiceae</taxon>
        <taxon>Capsicum</taxon>
    </lineage>
</organism>
<dbReference type="EMBL" id="MLFT02000664">
    <property type="protein sequence ID" value="PHT26703.1"/>
    <property type="molecule type" value="Genomic_DNA"/>
</dbReference>
<dbReference type="STRING" id="33114.A0A2G2V157"/>
<keyword evidence="1" id="KW-0418">Kinase</keyword>
<dbReference type="GO" id="GO:0016301">
    <property type="term" value="F:kinase activity"/>
    <property type="evidence" value="ECO:0007669"/>
    <property type="project" value="UniProtKB-KW"/>
</dbReference>
<protein>
    <submittedName>
        <fullName evidence="1">Calcium/calmodulin-dependent serine/threonine-protein kinase 1</fullName>
    </submittedName>
</protein>
<sequence>MELCHEKSTQSLQNLSENSIAPIDNEQELNCHIGKTPKFYFYGPSPFPGAFKNSFANSSMTSTPFRFLKHVLPSQVKHIKALLARRHDSIKPNEATIPEESECDIGIRILV</sequence>
<keyword evidence="1" id="KW-0808">Transferase</keyword>
<gene>
    <name evidence="1" type="ORF">CQW23_33689</name>
</gene>